<evidence type="ECO:0000313" key="1">
    <source>
        <dbReference type="EMBL" id="VDM88381.1"/>
    </source>
</evidence>
<accession>A0A3S4BER1</accession>
<keyword evidence="2" id="KW-1185">Reference proteome</keyword>
<dbReference type="AlphaFoldDB" id="A0A3S4BER1"/>
<dbReference type="Proteomes" id="UP000269998">
    <property type="component" value="Chromosome"/>
</dbReference>
<reference evidence="2" key="1">
    <citation type="submission" date="2018-02" db="EMBL/GenBank/DDBJ databases">
        <authorList>
            <person name="Seth-Smith MB H."/>
            <person name="Seth-Smith H."/>
        </authorList>
    </citation>
    <scope>NUCLEOTIDE SEQUENCE [LARGE SCALE GENOMIC DNA]</scope>
</reference>
<dbReference type="EMBL" id="LR130759">
    <property type="protein sequence ID" value="VDM88381.1"/>
    <property type="molecule type" value="Genomic_DNA"/>
</dbReference>
<dbReference type="KEGG" id="mbai:MB901379_01943"/>
<dbReference type="OrthoDB" id="3783200at2"/>
<evidence type="ECO:0008006" key="3">
    <source>
        <dbReference type="Google" id="ProtNLM"/>
    </source>
</evidence>
<protein>
    <recommendedName>
        <fullName evidence="3">DUF4247 domain-containing protein</fullName>
    </recommendedName>
</protein>
<dbReference type="RefSeq" id="WP_158016362.1">
    <property type="nucleotide sequence ID" value="NZ_CBCSKE010000038.1"/>
</dbReference>
<dbReference type="InterPro" id="IPR025341">
    <property type="entry name" value="DUF4247"/>
</dbReference>
<proteinExistence type="predicted"/>
<evidence type="ECO:0000313" key="2">
    <source>
        <dbReference type="Proteomes" id="UP000269998"/>
    </source>
</evidence>
<gene>
    <name evidence="1" type="ORF">MB901379_01943</name>
</gene>
<sequence precursor="true">MSRNRLFVIAGALAVAATVSLVFGITLLNRDISSYIASHYREESRDVNGTRYLCTGSAKDVANTLAKYKSPAARASYGDTEYMRYRRNIVSVGPDGTFPCVIRVENLSAGYNHGSYIFLGPGFYPGSPSGGSGGSPGGPGGSK</sequence>
<dbReference type="Pfam" id="PF14042">
    <property type="entry name" value="DUF4247"/>
    <property type="match status" value="1"/>
</dbReference>
<name>A0A3S4BER1_9MYCO</name>
<organism evidence="1 2">
    <name type="scientific">Mycobacterium basiliense</name>
    <dbReference type="NCBI Taxonomy" id="2094119"/>
    <lineage>
        <taxon>Bacteria</taxon>
        <taxon>Bacillati</taxon>
        <taxon>Actinomycetota</taxon>
        <taxon>Actinomycetes</taxon>
        <taxon>Mycobacteriales</taxon>
        <taxon>Mycobacteriaceae</taxon>
        <taxon>Mycobacterium</taxon>
    </lineage>
</organism>